<feature type="chain" id="PRO_5001700597" evidence="1">
    <location>
        <begin position="23"/>
        <end position="205"/>
    </location>
</feature>
<dbReference type="Gene3D" id="3.10.450.710">
    <property type="entry name" value="Tgt2/MlaC"/>
    <property type="match status" value="1"/>
</dbReference>
<accession>A0A074VDI3</accession>
<dbReference type="PANTHER" id="PTHR36573">
    <property type="entry name" value="INTERMEMBRANE PHOSPHOLIPID TRANSPORT SYSTEM BINDING PROTEIN MLAC"/>
    <property type="match status" value="1"/>
</dbReference>
<evidence type="ECO:0000313" key="2">
    <source>
        <dbReference type="EMBL" id="KEQ00550.1"/>
    </source>
</evidence>
<evidence type="ECO:0000256" key="1">
    <source>
        <dbReference type="SAM" id="SignalP"/>
    </source>
</evidence>
<organism evidence="2 3">
    <name type="scientific">Snodgrassella alvi SCGC AB-598-J21</name>
    <dbReference type="NCBI Taxonomy" id="1385367"/>
    <lineage>
        <taxon>Bacteria</taxon>
        <taxon>Pseudomonadati</taxon>
        <taxon>Pseudomonadota</taxon>
        <taxon>Betaproteobacteria</taxon>
        <taxon>Neisseriales</taxon>
        <taxon>Neisseriaceae</taxon>
        <taxon>Snodgrassella</taxon>
    </lineage>
</organism>
<dbReference type="Proteomes" id="UP000027644">
    <property type="component" value="Unassembled WGS sequence"/>
</dbReference>
<sequence>MQRYVKACLAGWMLMVAVCSFAATQEQLAQQQLQQNVDMVLSVARDKSLNEQQRISQIERYADQYLDYERISALAVGMQWRQFTAQQRQDFSAAFKNMIVRIYAHSALMGASNASVKVIPKVVNQGNNRLETFTEIVSAGNKHYTVGYQMYYANGVFKIYNFRVNGTSLVTVYRSQFDQLIQKQGIDATIAQLRDKGLGKVQINK</sequence>
<reference evidence="2 3" key="1">
    <citation type="journal article" date="2014" name="PLoS Genet.">
        <title>Hidden diversity in honey bee gut symbionts detected by single-cell genomics.</title>
        <authorList>
            <person name="Engel P."/>
            <person name="Stepanauskas R."/>
            <person name="Moran N."/>
        </authorList>
    </citation>
    <scope>NUCLEOTIDE SEQUENCE [LARGE SCALE GENOMIC DNA]</scope>
    <source>
        <strain evidence="2 3">SCGC AB-598-J21</strain>
    </source>
</reference>
<protein>
    <submittedName>
        <fullName evidence="2">ABC-type transport system involved in resistance to organic solvent, auxiliary component</fullName>
    </submittedName>
</protein>
<dbReference type="Pfam" id="PF05494">
    <property type="entry name" value="MlaC"/>
    <property type="match status" value="1"/>
</dbReference>
<dbReference type="InterPro" id="IPR008869">
    <property type="entry name" value="MlaC/ttg2D"/>
</dbReference>
<keyword evidence="1" id="KW-0732">Signal</keyword>
<evidence type="ECO:0000313" key="3">
    <source>
        <dbReference type="Proteomes" id="UP000027644"/>
    </source>
</evidence>
<dbReference type="PANTHER" id="PTHR36573:SF1">
    <property type="entry name" value="INTERMEMBRANE PHOSPHOLIPID TRANSPORT SYSTEM BINDING PROTEIN MLAC"/>
    <property type="match status" value="1"/>
</dbReference>
<comment type="caution">
    <text evidence="2">The sequence shown here is derived from an EMBL/GenBank/DDBJ whole genome shotgun (WGS) entry which is preliminary data.</text>
</comment>
<dbReference type="AlphaFoldDB" id="A0A074VDI3"/>
<dbReference type="EMBL" id="AVQL01000449">
    <property type="protein sequence ID" value="KEQ00550.1"/>
    <property type="molecule type" value="Genomic_DNA"/>
</dbReference>
<proteinExistence type="predicted"/>
<gene>
    <name evidence="2" type="ORF">SASC598J21_016960</name>
</gene>
<dbReference type="InterPro" id="IPR042245">
    <property type="entry name" value="Tgt2/MlaC_sf"/>
</dbReference>
<feature type="signal peptide" evidence="1">
    <location>
        <begin position="1"/>
        <end position="22"/>
    </location>
</feature>
<name>A0A074VDI3_9NEIS</name>